<proteinExistence type="predicted"/>
<accession>A0ABQ2RYR6</accession>
<keyword evidence="2" id="KW-1185">Reference proteome</keyword>
<evidence type="ECO:0000313" key="1">
    <source>
        <dbReference type="EMBL" id="GGR67206.1"/>
    </source>
</evidence>
<evidence type="ECO:0000313" key="2">
    <source>
        <dbReference type="Proteomes" id="UP000634308"/>
    </source>
</evidence>
<reference evidence="2" key="1">
    <citation type="journal article" date="2019" name="Int. J. Syst. Evol. Microbiol.">
        <title>The Global Catalogue of Microorganisms (GCM) 10K type strain sequencing project: providing services to taxonomists for standard genome sequencing and annotation.</title>
        <authorList>
            <consortium name="The Broad Institute Genomics Platform"/>
            <consortium name="The Broad Institute Genome Sequencing Center for Infectious Disease"/>
            <person name="Wu L."/>
            <person name="Ma J."/>
        </authorList>
    </citation>
    <scope>NUCLEOTIDE SEQUENCE [LARGE SCALE GENOMIC DNA]</scope>
    <source>
        <strain evidence="2">JCM 31404</strain>
    </source>
</reference>
<organism evidence="1 2">
    <name type="scientific">Deinococcus seoulensis</name>
    <dbReference type="NCBI Taxonomy" id="1837379"/>
    <lineage>
        <taxon>Bacteria</taxon>
        <taxon>Thermotogati</taxon>
        <taxon>Deinococcota</taxon>
        <taxon>Deinococci</taxon>
        <taxon>Deinococcales</taxon>
        <taxon>Deinococcaceae</taxon>
        <taxon>Deinococcus</taxon>
    </lineage>
</organism>
<dbReference type="Proteomes" id="UP000634308">
    <property type="component" value="Unassembled WGS sequence"/>
</dbReference>
<gene>
    <name evidence="1" type="ORF">GCM10008959_31730</name>
</gene>
<protein>
    <submittedName>
        <fullName evidence="1">Uncharacterized protein</fullName>
    </submittedName>
</protein>
<sequence length="99" mass="10645">MWDGPARLRALGEQGRPEVLRGALHFLPGAVMGARRSKYVEANIARFREGTGISPFPLQRTSSATRSARFIYKINAVYLGGHDSFGVNTDLLGGGGQGI</sequence>
<comment type="caution">
    <text evidence="1">The sequence shown here is derived from an EMBL/GenBank/DDBJ whole genome shotgun (WGS) entry which is preliminary data.</text>
</comment>
<dbReference type="EMBL" id="BMQM01000025">
    <property type="protein sequence ID" value="GGR67206.1"/>
    <property type="molecule type" value="Genomic_DNA"/>
</dbReference>
<name>A0ABQ2RYR6_9DEIO</name>